<dbReference type="Proteomes" id="UP000247702">
    <property type="component" value="Unassembled WGS sequence"/>
</dbReference>
<dbReference type="Proteomes" id="UP000615446">
    <property type="component" value="Unassembled WGS sequence"/>
</dbReference>
<proteinExistence type="predicted"/>
<name>A0A2Z6SLI6_9GLOM</name>
<accession>A0A2Z6SLI6</accession>
<comment type="caution">
    <text evidence="1">The sequence shown here is derived from an EMBL/GenBank/DDBJ whole genome shotgun (WGS) entry which is preliminary data.</text>
</comment>
<dbReference type="EMBL" id="BEXD01004169">
    <property type="protein sequence ID" value="GBC07767.1"/>
    <property type="molecule type" value="Genomic_DNA"/>
</dbReference>
<evidence type="ECO:0000313" key="1">
    <source>
        <dbReference type="EMBL" id="GBC07767.1"/>
    </source>
</evidence>
<dbReference type="EMBL" id="BLAL01000178">
    <property type="protein sequence ID" value="GES88397.1"/>
    <property type="molecule type" value="Genomic_DNA"/>
</dbReference>
<sequence>MKKRIGKEKMIETNKGRMIMEKQICGKISNTLVLRSRLSIFIKDELTTRSTNSHTLLYGGKTLSSIVK</sequence>
<organism evidence="1 3">
    <name type="scientific">Rhizophagus clarus</name>
    <dbReference type="NCBI Taxonomy" id="94130"/>
    <lineage>
        <taxon>Eukaryota</taxon>
        <taxon>Fungi</taxon>
        <taxon>Fungi incertae sedis</taxon>
        <taxon>Mucoromycota</taxon>
        <taxon>Glomeromycotina</taxon>
        <taxon>Glomeromycetes</taxon>
        <taxon>Glomerales</taxon>
        <taxon>Glomeraceae</taxon>
        <taxon>Rhizophagus</taxon>
    </lineage>
</organism>
<gene>
    <name evidence="2" type="ORF">RCL2_001535200</name>
    <name evidence="1" type="ORF">RclHR1_07690001</name>
</gene>
<reference evidence="2" key="2">
    <citation type="submission" date="2019-10" db="EMBL/GenBank/DDBJ databases">
        <title>Conservation and host-specific expression of non-tandemly repeated heterogenous ribosome RNA gene in arbuscular mycorrhizal fungi.</title>
        <authorList>
            <person name="Maeda T."/>
            <person name="Kobayashi Y."/>
            <person name="Nakagawa T."/>
            <person name="Ezawa T."/>
            <person name="Yamaguchi K."/>
            <person name="Bino T."/>
            <person name="Nishimoto Y."/>
            <person name="Shigenobu S."/>
            <person name="Kawaguchi M."/>
        </authorList>
    </citation>
    <scope>NUCLEOTIDE SEQUENCE</scope>
    <source>
        <strain evidence="2">HR1</strain>
    </source>
</reference>
<evidence type="ECO:0000313" key="3">
    <source>
        <dbReference type="Proteomes" id="UP000247702"/>
    </source>
</evidence>
<keyword evidence="3" id="KW-1185">Reference proteome</keyword>
<protein>
    <submittedName>
        <fullName evidence="1">Uncharacterized protein</fullName>
    </submittedName>
</protein>
<evidence type="ECO:0000313" key="2">
    <source>
        <dbReference type="EMBL" id="GES88397.1"/>
    </source>
</evidence>
<reference evidence="1 3" key="1">
    <citation type="submission" date="2017-11" db="EMBL/GenBank/DDBJ databases">
        <title>The genome of Rhizophagus clarus HR1 reveals common genetic basis of auxotrophy among arbuscular mycorrhizal fungi.</title>
        <authorList>
            <person name="Kobayashi Y."/>
        </authorList>
    </citation>
    <scope>NUCLEOTIDE SEQUENCE [LARGE SCALE GENOMIC DNA]</scope>
    <source>
        <strain evidence="1 3">HR1</strain>
    </source>
</reference>
<dbReference type="AlphaFoldDB" id="A0A2Z6SLI6"/>